<evidence type="ECO:0000259" key="1">
    <source>
        <dbReference type="Pfam" id="PF24448"/>
    </source>
</evidence>
<reference evidence="3" key="1">
    <citation type="submission" date="2017-09" db="EMBL/GenBank/DDBJ databases">
        <title>The complete genome of Salmonella phage Melville.</title>
        <authorList>
            <person name="Zhang K."/>
            <person name="Xie Y."/>
            <person name="Liu M."/>
            <person name="Gill J."/>
        </authorList>
    </citation>
    <scope>NUCLEOTIDE SEQUENCE [LARGE SCALE GENOMIC DNA]</scope>
</reference>
<sequence>MTVMNFKGVGREANVIDASFGEISVLNLNVIEHKCQGQNYEIVSIIHKDYEDEDVEIFLLKAEAEKLRDYLNVVLPSMKGNEQ</sequence>
<dbReference type="InterPro" id="IPR057820">
    <property type="entry name" value="T4_y05I_C"/>
</dbReference>
<feature type="domain" description="T4 y05I-like putative transcription factor C-terminal" evidence="1">
    <location>
        <begin position="5"/>
        <end position="78"/>
    </location>
</feature>
<keyword evidence="3" id="KW-1185">Reference proteome</keyword>
<protein>
    <recommendedName>
        <fullName evidence="1">T4 y05I-like putative transcription factor C-terminal domain-containing protein</fullName>
    </recommendedName>
</protein>
<dbReference type="Pfam" id="PF24448">
    <property type="entry name" value="T4_y05I_C"/>
    <property type="match status" value="1"/>
</dbReference>
<dbReference type="Proteomes" id="UP000231463">
    <property type="component" value="Segment"/>
</dbReference>
<dbReference type="EMBL" id="MF957259">
    <property type="protein sequence ID" value="ATN93067.1"/>
    <property type="molecule type" value="Genomic_DNA"/>
</dbReference>
<name>A0A2D1GM18_9CAUD</name>
<gene>
    <name evidence="2" type="ORF">CPT_Melville_093</name>
</gene>
<accession>A0A2D1GM18</accession>
<organism evidence="2 3">
    <name type="scientific">Salmonella phage Melville</name>
    <dbReference type="NCBI Taxonomy" id="2041413"/>
    <lineage>
        <taxon>Viruses</taxon>
        <taxon>Duplodnaviria</taxon>
        <taxon>Heunggongvirae</taxon>
        <taxon>Uroviricota</taxon>
        <taxon>Caudoviricetes</taxon>
        <taxon>Pantevenvirales</taxon>
        <taxon>Straboviridae</taxon>
        <taxon>Tevenvirinae</taxon>
        <taxon>Gelderlandvirus</taxon>
        <taxon>Gelderlandvirus melville</taxon>
    </lineage>
</organism>
<evidence type="ECO:0000313" key="3">
    <source>
        <dbReference type="Proteomes" id="UP000231463"/>
    </source>
</evidence>
<proteinExistence type="predicted"/>
<evidence type="ECO:0000313" key="2">
    <source>
        <dbReference type="EMBL" id="ATN93067.1"/>
    </source>
</evidence>